<sequence>MNPNVNEEDTKYCFNCRRNIPLVNHVMHTAYCHRNLKLCMKCDEPFLTSEYEEHQKTMHSVIFCDACSETLEAIDLESHKLNDCRHRMQTCKYCEIDVEAFSLPAHTDVCSSRTELCKSCGQFIMLKYLALHQESHERKELLNAAKPVIDDSPSSLAAYPPLIKKVPNIAVTARPTTRTTSMPTLRLHEPIMTNNRVTPPVKRNNDQPQINTHSNNDNTHKDPKKNMPIVDTPSDLDDDDDEFPVLGAYSIPNNHSTKINNQLTNEYNNFSDAFNSVKLPCEFCLEMIDSENLVLHETGCRPDLATFHNVLQTNKNTNGENNMFPIPPNDLDTSSSSGDSELNLNTLSLSSEDEDDSEKINVEKLPCEFCEKLISIKKFLNHQWRCEKLHLDLPVINNFDKDVYSQQREQRINMTTMFPKSVNLLETQRNQLKPTSSNNASANLSSRTLMLRNSDANAQSSASSTYDPQMRQILPRVKLNRQNPNRPNIPMDNRYMNNSARNNYVQFISNSRLNHPEQTSTINNSPVYLNPSSGAIPKQKNKKSNNNRKIIKNNLSKRKGSESSSD</sequence>
<dbReference type="AlphaFoldDB" id="A0A9P0NJS9"/>
<feature type="compositionally biased region" description="Basic residues" evidence="1">
    <location>
        <begin position="539"/>
        <end position="558"/>
    </location>
</feature>
<reference evidence="2" key="1">
    <citation type="submission" date="2022-02" db="EMBL/GenBank/DDBJ databases">
        <authorList>
            <person name="King R."/>
        </authorList>
    </citation>
    <scope>NUCLEOTIDE SEQUENCE</scope>
</reference>
<feature type="region of interest" description="Disordered" evidence="1">
    <location>
        <begin position="193"/>
        <end position="234"/>
    </location>
</feature>
<dbReference type="Gene3D" id="3.30.40.10">
    <property type="entry name" value="Zinc/RING finger domain, C3HC4 (zinc finger)"/>
    <property type="match status" value="1"/>
</dbReference>
<dbReference type="GO" id="GO:0005739">
    <property type="term" value="C:mitochondrion"/>
    <property type="evidence" value="ECO:0007669"/>
    <property type="project" value="TreeGrafter"/>
</dbReference>
<dbReference type="PANTHER" id="PTHR16295">
    <property type="entry name" value="TRAF-TYPE ZINC FINGER PROTEIN-RELATED"/>
    <property type="match status" value="1"/>
</dbReference>
<dbReference type="InterPro" id="IPR013083">
    <property type="entry name" value="Znf_RING/FYVE/PHD"/>
</dbReference>
<gene>
    <name evidence="2" type="ORF">APHIGO_LOCUS5755</name>
</gene>
<dbReference type="PANTHER" id="PTHR16295:SF10">
    <property type="entry name" value="EXPRESSED PROTEIN"/>
    <property type="match status" value="1"/>
</dbReference>
<dbReference type="OrthoDB" id="193703at2759"/>
<organism evidence="2 3">
    <name type="scientific">Aphis gossypii</name>
    <name type="common">Cotton aphid</name>
    <dbReference type="NCBI Taxonomy" id="80765"/>
    <lineage>
        <taxon>Eukaryota</taxon>
        <taxon>Metazoa</taxon>
        <taxon>Ecdysozoa</taxon>
        <taxon>Arthropoda</taxon>
        <taxon>Hexapoda</taxon>
        <taxon>Insecta</taxon>
        <taxon>Pterygota</taxon>
        <taxon>Neoptera</taxon>
        <taxon>Paraneoptera</taxon>
        <taxon>Hemiptera</taxon>
        <taxon>Sternorrhyncha</taxon>
        <taxon>Aphidomorpha</taxon>
        <taxon>Aphidoidea</taxon>
        <taxon>Aphididae</taxon>
        <taxon>Aphidini</taxon>
        <taxon>Aphis</taxon>
        <taxon>Aphis</taxon>
    </lineage>
</organism>
<feature type="region of interest" description="Disordered" evidence="1">
    <location>
        <begin position="475"/>
        <end position="497"/>
    </location>
</feature>
<evidence type="ECO:0000313" key="3">
    <source>
        <dbReference type="Proteomes" id="UP001154329"/>
    </source>
</evidence>
<feature type="region of interest" description="Disordered" evidence="1">
    <location>
        <begin position="535"/>
        <end position="566"/>
    </location>
</feature>
<dbReference type="EMBL" id="OU899035">
    <property type="protein sequence ID" value="CAH1724466.1"/>
    <property type="molecule type" value="Genomic_DNA"/>
</dbReference>
<keyword evidence="3" id="KW-1185">Reference proteome</keyword>
<dbReference type="Proteomes" id="UP001154329">
    <property type="component" value="Chromosome 2"/>
</dbReference>
<feature type="region of interest" description="Disordered" evidence="1">
    <location>
        <begin position="316"/>
        <end position="343"/>
    </location>
</feature>
<evidence type="ECO:0000256" key="1">
    <source>
        <dbReference type="SAM" id="MobiDB-lite"/>
    </source>
</evidence>
<dbReference type="InterPro" id="IPR051986">
    <property type="entry name" value="Innate_Immune_Apopt_Reg"/>
</dbReference>
<evidence type="ECO:0000313" key="2">
    <source>
        <dbReference type="EMBL" id="CAH1724466.1"/>
    </source>
</evidence>
<protein>
    <recommendedName>
        <fullName evidence="4">TRAF-type domain-containing protein</fullName>
    </recommendedName>
</protein>
<proteinExistence type="predicted"/>
<name>A0A9P0NJS9_APHGO</name>
<accession>A0A9P0NJS9</accession>
<reference evidence="2" key="2">
    <citation type="submission" date="2022-10" db="EMBL/GenBank/DDBJ databases">
        <authorList>
            <consortium name="ENA_rothamsted_submissions"/>
            <consortium name="culmorum"/>
            <person name="King R."/>
        </authorList>
    </citation>
    <scope>NUCLEOTIDE SEQUENCE</scope>
</reference>
<evidence type="ECO:0008006" key="4">
    <source>
        <dbReference type="Google" id="ProtNLM"/>
    </source>
</evidence>
<feature type="compositionally biased region" description="Polar residues" evidence="1">
    <location>
        <begin position="206"/>
        <end position="217"/>
    </location>
</feature>